<evidence type="ECO:0000313" key="1">
    <source>
        <dbReference type="EMBL" id="MFL0196974.1"/>
    </source>
</evidence>
<organism evidence="1 2">
    <name type="scientific">Candidatus Clostridium eludens</name>
    <dbReference type="NCBI Taxonomy" id="3381663"/>
    <lineage>
        <taxon>Bacteria</taxon>
        <taxon>Bacillati</taxon>
        <taxon>Bacillota</taxon>
        <taxon>Clostridia</taxon>
        <taxon>Eubacteriales</taxon>
        <taxon>Clostridiaceae</taxon>
        <taxon>Clostridium</taxon>
    </lineage>
</organism>
<accession>A0ABW8SP82</accession>
<dbReference type="EMBL" id="JBJHZX010000024">
    <property type="protein sequence ID" value="MFL0196974.1"/>
    <property type="molecule type" value="Genomic_DNA"/>
</dbReference>
<dbReference type="Proteomes" id="UP001623660">
    <property type="component" value="Unassembled WGS sequence"/>
</dbReference>
<protein>
    <submittedName>
        <fullName evidence="1">Uncharacterized protein</fullName>
    </submittedName>
</protein>
<proteinExistence type="predicted"/>
<evidence type="ECO:0000313" key="2">
    <source>
        <dbReference type="Proteomes" id="UP001623660"/>
    </source>
</evidence>
<comment type="caution">
    <text evidence="1">The sequence shown here is derived from an EMBL/GenBank/DDBJ whole genome shotgun (WGS) entry which is preliminary data.</text>
</comment>
<dbReference type="RefSeq" id="WP_406793079.1">
    <property type="nucleotide sequence ID" value="NZ_JBJHZX010000024.1"/>
</dbReference>
<name>A0ABW8SP82_9CLOT</name>
<keyword evidence="2" id="KW-1185">Reference proteome</keyword>
<reference evidence="1 2" key="1">
    <citation type="submission" date="2024-11" db="EMBL/GenBank/DDBJ databases">
        <authorList>
            <person name="Heng Y.C."/>
            <person name="Lim A.C.H."/>
            <person name="Lee J.K.Y."/>
            <person name="Kittelmann S."/>
        </authorList>
    </citation>
    <scope>NUCLEOTIDE SEQUENCE [LARGE SCALE GENOMIC DNA]</scope>
    <source>
        <strain evidence="1 2">WILCCON 0269</strain>
    </source>
</reference>
<gene>
    <name evidence="1" type="ORF">ACJDU8_15610</name>
</gene>
<sequence length="92" mass="10835">MKVIKYYICPICERSWTTSGEAIKCRNSHEIRTKEFAYCEACGAGWNVDHWGETAIINAKECEKKHREDGNYEEIQFAYKAFMKSLNRRYGK</sequence>